<feature type="transmembrane region" description="Helical" evidence="2">
    <location>
        <begin position="142"/>
        <end position="159"/>
    </location>
</feature>
<keyword evidence="5" id="KW-1185">Reference proteome</keyword>
<dbReference type="AlphaFoldDB" id="A0A412FIN5"/>
<evidence type="ECO:0000256" key="1">
    <source>
        <dbReference type="ARBA" id="ARBA00023125"/>
    </source>
</evidence>
<keyword evidence="2" id="KW-0472">Membrane</keyword>
<dbReference type="Pfam" id="PF01381">
    <property type="entry name" value="HTH_3"/>
    <property type="match status" value="1"/>
</dbReference>
<dbReference type="EMBL" id="QRUP01000029">
    <property type="protein sequence ID" value="RGR68028.1"/>
    <property type="molecule type" value="Genomic_DNA"/>
</dbReference>
<proteinExistence type="predicted"/>
<dbReference type="SMART" id="SM00530">
    <property type="entry name" value="HTH_XRE"/>
    <property type="match status" value="1"/>
</dbReference>
<name>A0A412FIN5_9FIRM</name>
<feature type="domain" description="HTH cro/C1-type" evidence="3">
    <location>
        <begin position="13"/>
        <end position="67"/>
    </location>
</feature>
<reference evidence="4 5" key="1">
    <citation type="submission" date="2018-08" db="EMBL/GenBank/DDBJ databases">
        <title>A genome reference for cultivated species of the human gut microbiota.</title>
        <authorList>
            <person name="Zou Y."/>
            <person name="Xue W."/>
            <person name="Luo G."/>
        </authorList>
    </citation>
    <scope>NUCLEOTIDE SEQUENCE [LARGE SCALE GENOMIC DNA]</scope>
    <source>
        <strain evidence="4 5">AF24-29</strain>
    </source>
</reference>
<dbReference type="InterPro" id="IPR010982">
    <property type="entry name" value="Lambda_DNA-bd_dom_sf"/>
</dbReference>
<feature type="transmembrane region" description="Helical" evidence="2">
    <location>
        <begin position="204"/>
        <end position="223"/>
    </location>
</feature>
<dbReference type="PANTHER" id="PTHR46558:SF11">
    <property type="entry name" value="HTH-TYPE TRANSCRIPTIONAL REGULATOR XRE"/>
    <property type="match status" value="1"/>
</dbReference>
<gene>
    <name evidence="4" type="ORF">DWY25_16370</name>
</gene>
<dbReference type="RefSeq" id="WP_117896133.1">
    <property type="nucleotide sequence ID" value="NZ_CABJCV010000029.1"/>
</dbReference>
<comment type="caution">
    <text evidence="4">The sequence shown here is derived from an EMBL/GenBank/DDBJ whole genome shotgun (WGS) entry which is preliminary data.</text>
</comment>
<evidence type="ECO:0000256" key="2">
    <source>
        <dbReference type="SAM" id="Phobius"/>
    </source>
</evidence>
<feature type="transmembrane region" description="Helical" evidence="2">
    <location>
        <begin position="229"/>
        <end position="249"/>
    </location>
</feature>
<evidence type="ECO:0000313" key="4">
    <source>
        <dbReference type="EMBL" id="RGR68028.1"/>
    </source>
</evidence>
<keyword evidence="2" id="KW-1133">Transmembrane helix</keyword>
<dbReference type="GeneID" id="83016972"/>
<organism evidence="4 5">
    <name type="scientific">Holdemania filiformis</name>
    <dbReference type="NCBI Taxonomy" id="61171"/>
    <lineage>
        <taxon>Bacteria</taxon>
        <taxon>Bacillati</taxon>
        <taxon>Bacillota</taxon>
        <taxon>Erysipelotrichia</taxon>
        <taxon>Erysipelotrichales</taxon>
        <taxon>Erysipelotrichaceae</taxon>
        <taxon>Holdemania</taxon>
    </lineage>
</organism>
<evidence type="ECO:0000313" key="5">
    <source>
        <dbReference type="Proteomes" id="UP000284178"/>
    </source>
</evidence>
<keyword evidence="2" id="KW-0812">Transmembrane</keyword>
<sequence length="254" mass="29086">MFELDKQQFGAFVADQRRQKQMTQKDLAQKLMISDKAVSKWERGLNMPDITLLVPLAQALDVSVAELLECRRISQSEPMSAHQVDKLVKKAITMSEEDPQVRKQRSWKNGLLLLLCFAISLGEIGALRHFHQVTSMAFNDLYLAELLSVIFGLYFCLFAREKLPAYYDENKISSYSSGVFRMNLVGIYFNNRNWPHIMKAGRNWALSSLVLMPVLYGLLTLLFQGNPWLVKIVLLLTYLAGLLIPMIYAGKKYE</sequence>
<protein>
    <submittedName>
        <fullName evidence="4">XRE family transcriptional regulator</fullName>
    </submittedName>
</protein>
<dbReference type="GO" id="GO:0003677">
    <property type="term" value="F:DNA binding"/>
    <property type="evidence" value="ECO:0007669"/>
    <property type="project" value="UniProtKB-KW"/>
</dbReference>
<dbReference type="SUPFAM" id="SSF47413">
    <property type="entry name" value="lambda repressor-like DNA-binding domains"/>
    <property type="match status" value="1"/>
</dbReference>
<keyword evidence="1" id="KW-0238">DNA-binding</keyword>
<dbReference type="CDD" id="cd00093">
    <property type="entry name" value="HTH_XRE"/>
    <property type="match status" value="1"/>
</dbReference>
<dbReference type="PANTHER" id="PTHR46558">
    <property type="entry name" value="TRACRIPTIONAL REGULATORY PROTEIN-RELATED-RELATED"/>
    <property type="match status" value="1"/>
</dbReference>
<dbReference type="Proteomes" id="UP000284178">
    <property type="component" value="Unassembled WGS sequence"/>
</dbReference>
<dbReference type="Gene3D" id="1.10.260.40">
    <property type="entry name" value="lambda repressor-like DNA-binding domains"/>
    <property type="match status" value="1"/>
</dbReference>
<evidence type="ECO:0000259" key="3">
    <source>
        <dbReference type="PROSITE" id="PS50943"/>
    </source>
</evidence>
<dbReference type="PROSITE" id="PS50943">
    <property type="entry name" value="HTH_CROC1"/>
    <property type="match status" value="1"/>
</dbReference>
<accession>A0A412FIN5</accession>
<feature type="transmembrane region" description="Helical" evidence="2">
    <location>
        <begin position="111"/>
        <end position="130"/>
    </location>
</feature>
<dbReference type="InterPro" id="IPR001387">
    <property type="entry name" value="Cro/C1-type_HTH"/>
</dbReference>